<evidence type="ECO:0000313" key="2">
    <source>
        <dbReference type="EMBL" id="GAA3953337.1"/>
    </source>
</evidence>
<accession>A0ABP7NSN3</accession>
<feature type="region of interest" description="Disordered" evidence="1">
    <location>
        <begin position="1"/>
        <end position="20"/>
    </location>
</feature>
<organism evidence="2 3">
    <name type="scientific">Gordonia caeni</name>
    <dbReference type="NCBI Taxonomy" id="1007097"/>
    <lineage>
        <taxon>Bacteria</taxon>
        <taxon>Bacillati</taxon>
        <taxon>Actinomycetota</taxon>
        <taxon>Actinomycetes</taxon>
        <taxon>Mycobacteriales</taxon>
        <taxon>Gordoniaceae</taxon>
        <taxon>Gordonia</taxon>
    </lineage>
</organism>
<reference evidence="3" key="1">
    <citation type="journal article" date="2019" name="Int. J. Syst. Evol. Microbiol.">
        <title>The Global Catalogue of Microorganisms (GCM) 10K type strain sequencing project: providing services to taxonomists for standard genome sequencing and annotation.</title>
        <authorList>
            <consortium name="The Broad Institute Genomics Platform"/>
            <consortium name="The Broad Institute Genome Sequencing Center for Infectious Disease"/>
            <person name="Wu L."/>
            <person name="Ma J."/>
        </authorList>
    </citation>
    <scope>NUCLEOTIDE SEQUENCE [LARGE SCALE GENOMIC DNA]</scope>
    <source>
        <strain evidence="3">JCM 16923</strain>
    </source>
</reference>
<feature type="region of interest" description="Disordered" evidence="1">
    <location>
        <begin position="111"/>
        <end position="132"/>
    </location>
</feature>
<evidence type="ECO:0000313" key="3">
    <source>
        <dbReference type="Proteomes" id="UP001418444"/>
    </source>
</evidence>
<comment type="caution">
    <text evidence="2">The sequence shown here is derived from an EMBL/GenBank/DDBJ whole genome shotgun (WGS) entry which is preliminary data.</text>
</comment>
<dbReference type="Proteomes" id="UP001418444">
    <property type="component" value="Unassembled WGS sequence"/>
</dbReference>
<dbReference type="EMBL" id="BAAAZW010000002">
    <property type="protein sequence ID" value="GAA3953337.1"/>
    <property type="molecule type" value="Genomic_DNA"/>
</dbReference>
<keyword evidence="3" id="KW-1185">Reference proteome</keyword>
<name>A0ABP7NSN3_9ACTN</name>
<dbReference type="RefSeq" id="WP_344781123.1">
    <property type="nucleotide sequence ID" value="NZ_BAAAZW010000002.1"/>
</dbReference>
<sequence length="149" mass="15584">MRRRHPKPENPEPGNVYPDQRAAAGSRTFLPNEPGDIRHLPYANGSVSANVGHLTWSCDQSRDSVAEAATAALRQLLAGAIPIDDVSIGEGDAGLVIEVSIGPFPDSGMRGRLVVAPTPPTPGQSGGAVAPGTRSFLYSETFSPQAGER</sequence>
<gene>
    <name evidence="2" type="ORF">GCM10022231_09460</name>
</gene>
<evidence type="ECO:0000256" key="1">
    <source>
        <dbReference type="SAM" id="MobiDB-lite"/>
    </source>
</evidence>
<proteinExistence type="predicted"/>
<protein>
    <submittedName>
        <fullName evidence="2">Uncharacterized protein</fullName>
    </submittedName>
</protein>